<reference evidence="2 3" key="1">
    <citation type="journal article" date="2005" name="Nucleic Acids Res.">
        <title>The genome sequence of Xanthomonas oryzae pathovar oryzae KACC10331, the bacterial blight pathogen of rice.</title>
        <authorList>
            <person name="Lee B.M."/>
            <person name="Park Y.J."/>
            <person name="Park D.S."/>
            <person name="Kang H.W."/>
            <person name="Kim J.G."/>
            <person name="Song E.S."/>
            <person name="Park I.C."/>
            <person name="Yoon U.H."/>
            <person name="Hahn J.H."/>
            <person name="Koo B.S."/>
            <person name="Lee G.B."/>
            <person name="Kim H."/>
            <person name="Park H.S."/>
            <person name="Yoon K.O."/>
            <person name="Kim J.H."/>
            <person name="Jung C.H."/>
            <person name="Koh N.H."/>
            <person name="Seo J.S."/>
            <person name="Go S.J."/>
        </authorList>
    </citation>
    <scope>NUCLEOTIDE SEQUENCE [LARGE SCALE GENOMIC DNA]</scope>
    <source>
        <strain evidence="3">KACC10331 / KXO85</strain>
    </source>
</reference>
<proteinExistence type="predicted"/>
<feature type="compositionally biased region" description="Polar residues" evidence="1">
    <location>
        <begin position="34"/>
        <end position="45"/>
    </location>
</feature>
<organism evidence="2 3">
    <name type="scientific">Xanthomonas oryzae pv. oryzae (strain KACC10331 / KXO85)</name>
    <dbReference type="NCBI Taxonomy" id="291331"/>
    <lineage>
        <taxon>Bacteria</taxon>
        <taxon>Pseudomonadati</taxon>
        <taxon>Pseudomonadota</taxon>
        <taxon>Gammaproteobacteria</taxon>
        <taxon>Lysobacterales</taxon>
        <taxon>Lysobacteraceae</taxon>
        <taxon>Xanthomonas</taxon>
    </lineage>
</organism>
<name>Q05HX0_XANOR</name>
<sequence length="45" mass="4458">MRTASAGMVKAPTMPSAANSATMVPPNAGEAPASRSSVGNQVNIE</sequence>
<feature type="region of interest" description="Disordered" evidence="1">
    <location>
        <begin position="1"/>
        <end position="45"/>
    </location>
</feature>
<accession>Q05HX0</accession>
<dbReference type="Proteomes" id="UP000006735">
    <property type="component" value="Chromosome"/>
</dbReference>
<dbReference type="HOGENOM" id="CLU_3207031_0_0_6"/>
<dbReference type="EMBL" id="AE013598">
    <property type="protein sequence ID" value="ABJ89963.1"/>
    <property type="molecule type" value="Genomic_DNA"/>
</dbReference>
<protein>
    <submittedName>
        <fullName evidence="2">Uncharacterized protein</fullName>
    </submittedName>
</protein>
<evidence type="ECO:0000256" key="1">
    <source>
        <dbReference type="SAM" id="MobiDB-lite"/>
    </source>
</evidence>
<evidence type="ECO:0000313" key="3">
    <source>
        <dbReference type="Proteomes" id="UP000006735"/>
    </source>
</evidence>
<evidence type="ECO:0000313" key="2">
    <source>
        <dbReference type="EMBL" id="ABJ89963.1"/>
    </source>
</evidence>
<keyword evidence="3" id="KW-1185">Reference proteome</keyword>
<dbReference type="KEGG" id="xoo:XOO4840"/>
<gene>
    <name evidence="2" type="ordered locus">XOO4840</name>
</gene>
<dbReference type="AlphaFoldDB" id="Q05HX0"/>